<keyword evidence="3" id="KW-1185">Reference proteome</keyword>
<dbReference type="Pfam" id="PF04223">
    <property type="entry name" value="CitF"/>
    <property type="match status" value="1"/>
</dbReference>
<evidence type="ECO:0000256" key="1">
    <source>
        <dbReference type="PIRNR" id="PIRNR009451"/>
    </source>
</evidence>
<dbReference type="GO" id="GO:0008815">
    <property type="term" value="F:citrate (pro-3S)-lyase activity"/>
    <property type="evidence" value="ECO:0007669"/>
    <property type="project" value="UniProtKB-UniRule"/>
</dbReference>
<keyword evidence="1 2" id="KW-0456">Lyase</keyword>
<dbReference type="Proteomes" id="UP000076268">
    <property type="component" value="Unassembled WGS sequence"/>
</dbReference>
<dbReference type="InterPro" id="IPR006472">
    <property type="entry name" value="Citrate_lyase_asu"/>
</dbReference>
<dbReference type="EMBL" id="LSGP01000025">
    <property type="protein sequence ID" value="KYZ75294.1"/>
    <property type="molecule type" value="Genomic_DNA"/>
</dbReference>
<dbReference type="SUPFAM" id="SSF100950">
    <property type="entry name" value="NagB/RpiA/CoA transferase-like"/>
    <property type="match status" value="2"/>
</dbReference>
<dbReference type="GO" id="GO:0009346">
    <property type="term" value="C:ATP-independent citrate lyase complex"/>
    <property type="evidence" value="ECO:0007669"/>
    <property type="project" value="UniProtKB-UniRule"/>
</dbReference>
<dbReference type="InterPro" id="IPR037171">
    <property type="entry name" value="NagB/RpiA_transferase-like"/>
</dbReference>
<dbReference type="OrthoDB" id="9767643at2"/>
<name>A0A154BMU1_ANASB</name>
<dbReference type="Gene3D" id="3.40.1080.10">
    <property type="entry name" value="Glutaconate Coenzyme A-transferase"/>
    <property type="match status" value="2"/>
</dbReference>
<dbReference type="GO" id="GO:0008814">
    <property type="term" value="F:citrate CoA-transferase activity"/>
    <property type="evidence" value="ECO:0007669"/>
    <property type="project" value="UniProtKB-UniRule"/>
</dbReference>
<comment type="caution">
    <text evidence="2">The sequence shown here is derived from an EMBL/GenBank/DDBJ whole genome shotgun (WGS) entry which is preliminary data.</text>
</comment>
<keyword evidence="1" id="KW-0808">Transferase</keyword>
<keyword evidence="1" id="KW-0963">Cytoplasm</keyword>
<comment type="catalytic activity">
    <reaction evidence="1">
        <text>citrate + acetyl-CoA = (3S)-citryl-CoA + acetate</text>
        <dbReference type="Rhea" id="RHEA:19405"/>
        <dbReference type="ChEBI" id="CHEBI:16947"/>
        <dbReference type="ChEBI" id="CHEBI:30089"/>
        <dbReference type="ChEBI" id="CHEBI:57288"/>
        <dbReference type="ChEBI" id="CHEBI:57321"/>
        <dbReference type="EC" id="2.8.3.10"/>
    </reaction>
</comment>
<reference evidence="2 3" key="1">
    <citation type="submission" date="2016-02" db="EMBL/GenBank/DDBJ databases">
        <title>Anaerosporomusa subterraneum gen. nov., sp. nov., a spore-forming obligate anaerobe isolated from saprolite.</title>
        <authorList>
            <person name="Choi J.K."/>
            <person name="Shah M."/>
            <person name="Yee N."/>
        </authorList>
    </citation>
    <scope>NUCLEOTIDE SEQUENCE [LARGE SCALE GENOMIC DNA]</scope>
    <source>
        <strain evidence="2 3">RU4</strain>
    </source>
</reference>
<proteinExistence type="predicted"/>
<dbReference type="NCBIfam" id="TIGR01584">
    <property type="entry name" value="citF"/>
    <property type="match status" value="1"/>
</dbReference>
<dbReference type="PANTHER" id="PTHR40596">
    <property type="entry name" value="CITRATE LYASE ALPHA CHAIN"/>
    <property type="match status" value="1"/>
</dbReference>
<dbReference type="EC" id="4.1.3.6" evidence="1"/>
<protein>
    <recommendedName>
        <fullName evidence="1">Citrate lyase alpha chain</fullName>
        <shortName evidence="1">Citrase alpha chain</shortName>
        <ecNumber evidence="1">2.8.3.10</ecNumber>
        <ecNumber evidence="1">4.1.3.6</ecNumber>
    </recommendedName>
    <alternativeName>
        <fullName evidence="1">Citrate (pro-3S)-lyase alpha chain</fullName>
    </alternativeName>
    <alternativeName>
        <fullName evidence="1">Citrate CoA-transferase subunit</fullName>
    </alternativeName>
</protein>
<dbReference type="STRING" id="1794912.AXX12_14140"/>
<dbReference type="AlphaFoldDB" id="A0A154BMU1"/>
<organism evidence="2 3">
    <name type="scientific">Anaerosporomusa subterranea</name>
    <dbReference type="NCBI Taxonomy" id="1794912"/>
    <lineage>
        <taxon>Bacteria</taxon>
        <taxon>Bacillati</taxon>
        <taxon>Bacillota</taxon>
        <taxon>Negativicutes</taxon>
        <taxon>Acetonemataceae</taxon>
        <taxon>Anaerosporomusa</taxon>
    </lineage>
</organism>
<dbReference type="PIRSF" id="PIRSF009451">
    <property type="entry name" value="Citrt_lyas_alpha"/>
    <property type="match status" value="1"/>
</dbReference>
<sequence length="515" mass="55151">MINAAGREIPASIQGYKEVILYAGPFATQPTPDARKAGPILKAVYPGKDKLLQSLDEAIEASGLKDGMTISFHHALRNGDYVMNMVIDAIARRGIRGLTLAPSSFLDNNDALIPYFEQGVITAAQTSGLRGKLGKMMTVQGLIKPTIVRPHGGRVRAIECGELKIDVAFISAPTCDTYGNINGAYGPAACGSLGYAMVDARMADTVVAITDNLVDHPICPVSIPQYQIDYIVKVDSIGDPKGISTGALRVTSNPRDLLMAKTAAKVIEYAGYFKEGFGMQLGAGAASVATGKFLRETMLRDKVVANMAIGGILGPFCDLLDEGLIKTLFDTQSFDARSIQSLRDNPRHQEYDCTFYCNPWNKGAMVNKLDYVVLGATEVDVNFNVNVMTDSNGIMMGALGGHPDASAGAKCTIICAPLLRGRLPMITDAVQTISTPGDTVDVIVTDRGVAVNPKRPDLIENLKGSGLPLMTIEQLRDLAYELGGKPAPLNISEEIVAVVEYRDGTVLDVIRRPIL</sequence>
<accession>A0A154BMU1</accession>
<dbReference type="EC" id="2.8.3.10" evidence="1"/>
<comment type="catalytic activity">
    <reaction evidence="1">
        <text>citrate = oxaloacetate + acetate</text>
        <dbReference type="Rhea" id="RHEA:10760"/>
        <dbReference type="ChEBI" id="CHEBI:16452"/>
        <dbReference type="ChEBI" id="CHEBI:16947"/>
        <dbReference type="ChEBI" id="CHEBI:30089"/>
        <dbReference type="EC" id="4.1.3.6"/>
    </reaction>
</comment>
<dbReference type="PANTHER" id="PTHR40596:SF1">
    <property type="entry name" value="CITRATE LYASE ALPHA CHAIN"/>
    <property type="match status" value="1"/>
</dbReference>
<dbReference type="GO" id="GO:0006084">
    <property type="term" value="P:acetyl-CoA metabolic process"/>
    <property type="evidence" value="ECO:0007669"/>
    <property type="project" value="UniProtKB-UniRule"/>
</dbReference>
<dbReference type="RefSeq" id="WP_066244951.1">
    <property type="nucleotide sequence ID" value="NZ_LSGP01000025.1"/>
</dbReference>
<evidence type="ECO:0000313" key="2">
    <source>
        <dbReference type="EMBL" id="KYZ75294.1"/>
    </source>
</evidence>
<evidence type="ECO:0000313" key="3">
    <source>
        <dbReference type="Proteomes" id="UP000076268"/>
    </source>
</evidence>
<comment type="subcellular location">
    <subcellularLocation>
        <location evidence="1">Cytoplasm</location>
    </subcellularLocation>
</comment>
<gene>
    <name evidence="2" type="ORF">AXX12_14140</name>
</gene>
<dbReference type="GO" id="GO:0005737">
    <property type="term" value="C:cytoplasm"/>
    <property type="evidence" value="ECO:0007669"/>
    <property type="project" value="UniProtKB-SubCell"/>
</dbReference>